<proteinExistence type="predicted"/>
<name>A0A2P2MJZ7_RHIMU</name>
<sequence>MSWFGKPGCYFFSSNSNHFLTCLLIFTLHFSPQLPPSLFKFQNKSIEPLLALLVASSDRNFNSNFNRIFINNPQSLLFNYGIRIQE</sequence>
<reference evidence="1" key="1">
    <citation type="submission" date="2018-02" db="EMBL/GenBank/DDBJ databases">
        <title>Rhizophora mucronata_Transcriptome.</title>
        <authorList>
            <person name="Meera S.P."/>
            <person name="Sreeshan A."/>
            <person name="Augustine A."/>
        </authorList>
    </citation>
    <scope>NUCLEOTIDE SEQUENCE</scope>
    <source>
        <tissue evidence="1">Leaf</tissue>
    </source>
</reference>
<evidence type="ECO:0000313" key="1">
    <source>
        <dbReference type="EMBL" id="MBX30553.1"/>
    </source>
</evidence>
<accession>A0A2P2MJZ7</accession>
<dbReference type="EMBL" id="GGEC01050069">
    <property type="protein sequence ID" value="MBX30553.1"/>
    <property type="molecule type" value="Transcribed_RNA"/>
</dbReference>
<organism evidence="1">
    <name type="scientific">Rhizophora mucronata</name>
    <name type="common">Asiatic mangrove</name>
    <dbReference type="NCBI Taxonomy" id="61149"/>
    <lineage>
        <taxon>Eukaryota</taxon>
        <taxon>Viridiplantae</taxon>
        <taxon>Streptophyta</taxon>
        <taxon>Embryophyta</taxon>
        <taxon>Tracheophyta</taxon>
        <taxon>Spermatophyta</taxon>
        <taxon>Magnoliopsida</taxon>
        <taxon>eudicotyledons</taxon>
        <taxon>Gunneridae</taxon>
        <taxon>Pentapetalae</taxon>
        <taxon>rosids</taxon>
        <taxon>fabids</taxon>
        <taxon>Malpighiales</taxon>
        <taxon>Rhizophoraceae</taxon>
        <taxon>Rhizophora</taxon>
    </lineage>
</organism>
<dbReference type="AlphaFoldDB" id="A0A2P2MJZ7"/>
<protein>
    <submittedName>
        <fullName evidence="1">Uncharacterized protein LOC103965579</fullName>
    </submittedName>
</protein>